<dbReference type="InterPro" id="IPR049450">
    <property type="entry name" value="ACOT8-like_C"/>
</dbReference>
<dbReference type="PANTHER" id="PTHR11066:SF35">
    <property type="entry name" value="ACYL-COA THIOESTERASE II"/>
    <property type="match status" value="1"/>
</dbReference>
<evidence type="ECO:0000313" key="6">
    <source>
        <dbReference type="Proteomes" id="UP000447873"/>
    </source>
</evidence>
<comment type="similarity">
    <text evidence="1">Belongs to the C/M/P thioester hydrolase family.</text>
</comment>
<dbReference type="GO" id="GO:0009062">
    <property type="term" value="P:fatty acid catabolic process"/>
    <property type="evidence" value="ECO:0007669"/>
    <property type="project" value="TreeGrafter"/>
</dbReference>
<dbReference type="PANTHER" id="PTHR11066">
    <property type="entry name" value="ACYL-COA THIOESTERASE"/>
    <property type="match status" value="1"/>
</dbReference>
<dbReference type="GO" id="GO:0005782">
    <property type="term" value="C:peroxisomal matrix"/>
    <property type="evidence" value="ECO:0007669"/>
    <property type="project" value="UniProtKB-SubCell"/>
</dbReference>
<evidence type="ECO:0000259" key="4">
    <source>
        <dbReference type="Pfam" id="PF20789"/>
    </source>
</evidence>
<dbReference type="Gene3D" id="2.40.160.210">
    <property type="entry name" value="Acyl-CoA thioesterase, double hotdog domain"/>
    <property type="match status" value="1"/>
</dbReference>
<keyword evidence="2" id="KW-0378">Hydrolase</keyword>
<dbReference type="CDD" id="cd03445">
    <property type="entry name" value="Thioesterase_II_repeat2"/>
    <property type="match status" value="1"/>
</dbReference>
<protein>
    <recommendedName>
        <fullName evidence="7">Acyl-CoA thioesterase II</fullName>
    </recommendedName>
</protein>
<evidence type="ECO:0000256" key="1">
    <source>
        <dbReference type="ARBA" id="ARBA00006538"/>
    </source>
</evidence>
<gene>
    <name evidence="5" type="ORF">EG328_008160</name>
</gene>
<name>A0A8H3YNT8_VENIN</name>
<dbReference type="InterPro" id="IPR003703">
    <property type="entry name" value="Acyl_CoA_thio"/>
</dbReference>
<feature type="domain" description="Acyl-CoA thioesterase-like C-terminal" evidence="4">
    <location>
        <begin position="207"/>
        <end position="321"/>
    </location>
</feature>
<dbReference type="CDD" id="cd03444">
    <property type="entry name" value="Thioesterase_II_repeat1"/>
    <property type="match status" value="1"/>
</dbReference>
<evidence type="ECO:0000259" key="3">
    <source>
        <dbReference type="Pfam" id="PF13622"/>
    </source>
</evidence>
<dbReference type="InterPro" id="IPR042171">
    <property type="entry name" value="Acyl-CoA_hotdog"/>
</dbReference>
<organism evidence="5 6">
    <name type="scientific">Venturia inaequalis</name>
    <name type="common">Apple scab fungus</name>
    <dbReference type="NCBI Taxonomy" id="5025"/>
    <lineage>
        <taxon>Eukaryota</taxon>
        <taxon>Fungi</taxon>
        <taxon>Dikarya</taxon>
        <taxon>Ascomycota</taxon>
        <taxon>Pezizomycotina</taxon>
        <taxon>Dothideomycetes</taxon>
        <taxon>Pleosporomycetidae</taxon>
        <taxon>Venturiales</taxon>
        <taxon>Venturiaceae</taxon>
        <taxon>Venturia</taxon>
    </lineage>
</organism>
<dbReference type="Pfam" id="PF20789">
    <property type="entry name" value="4HBT_3C"/>
    <property type="match status" value="1"/>
</dbReference>
<dbReference type="GO" id="GO:0006637">
    <property type="term" value="P:acyl-CoA metabolic process"/>
    <property type="evidence" value="ECO:0007669"/>
    <property type="project" value="InterPro"/>
</dbReference>
<proteinExistence type="inferred from homology"/>
<accession>A0A8H3YNT8</accession>
<comment type="caution">
    <text evidence="5">The sequence shown here is derived from an EMBL/GenBank/DDBJ whole genome shotgun (WGS) entry which is preliminary data.</text>
</comment>
<evidence type="ECO:0000256" key="2">
    <source>
        <dbReference type="ARBA" id="ARBA00022801"/>
    </source>
</evidence>
<dbReference type="SUPFAM" id="SSF54637">
    <property type="entry name" value="Thioesterase/thiol ester dehydrase-isomerase"/>
    <property type="match status" value="2"/>
</dbReference>
<dbReference type="EMBL" id="WNWS01000452">
    <property type="protein sequence ID" value="KAE9967509.1"/>
    <property type="molecule type" value="Genomic_DNA"/>
</dbReference>
<dbReference type="Pfam" id="PF13622">
    <property type="entry name" value="4HBT_3"/>
    <property type="match status" value="1"/>
</dbReference>
<dbReference type="Proteomes" id="UP000447873">
    <property type="component" value="Unassembled WGS sequence"/>
</dbReference>
<evidence type="ECO:0008006" key="7">
    <source>
        <dbReference type="Google" id="ProtNLM"/>
    </source>
</evidence>
<dbReference type="InterPro" id="IPR049449">
    <property type="entry name" value="TesB_ACOT8-like_N"/>
</dbReference>
<dbReference type="GO" id="GO:0047617">
    <property type="term" value="F:fatty acyl-CoA hydrolase activity"/>
    <property type="evidence" value="ECO:0007669"/>
    <property type="project" value="InterPro"/>
</dbReference>
<reference evidence="5 6" key="1">
    <citation type="submission" date="2018-12" db="EMBL/GenBank/DDBJ databases">
        <title>Venturia inaequalis Genome Resource.</title>
        <authorList>
            <person name="Lichtner F.J."/>
        </authorList>
    </citation>
    <scope>NUCLEOTIDE SEQUENCE [LARGE SCALE GENOMIC DNA]</scope>
    <source>
        <strain evidence="5 6">120213</strain>
    </source>
</reference>
<feature type="domain" description="Acyl-CoA thioesterase-like N-terminal HotDog" evidence="3">
    <location>
        <begin position="37"/>
        <end position="120"/>
    </location>
</feature>
<evidence type="ECO:0000313" key="5">
    <source>
        <dbReference type="EMBL" id="KAE9967509.1"/>
    </source>
</evidence>
<sequence length="334" mass="37172">MSSSNKASTLAEQVAVKQLLDDEYVSIFHPEKMGNSLDIAFGGCTIATGVSAAYQSVGPQYHAYSISGNYLGPATHDRPIYAKVTKLRDTRTFATRFVEMSQKKDDGTRRKCAVMIADFQIQERASLLEYTTPPTRKYTSVNGPAVETAPTRDEMNAILVKEGKVTPKQVKDQDIAFALMKRFFITKEVPEGIFSQNLHGFAKNATTTQDHIPFVKKTSGYWARSHETLENEGDQIAGLIWWMDAGLSLLPLAHNHMYIEDAIACSSLDFSLRLFANKIDLSQWLFKEIMTIHGGEGRTYSEARTWDTKGKMVACMTQQSILRPNAAPKAKAAL</sequence>
<dbReference type="InterPro" id="IPR029069">
    <property type="entry name" value="HotDog_dom_sf"/>
</dbReference>
<dbReference type="AlphaFoldDB" id="A0A8H3YNT8"/>